<dbReference type="PANTHER" id="PTHR43537">
    <property type="entry name" value="TRANSCRIPTIONAL REGULATOR, GNTR FAMILY"/>
    <property type="match status" value="1"/>
</dbReference>
<dbReference type="RefSeq" id="WP_317743490.1">
    <property type="nucleotide sequence ID" value="NZ_JAWLUP010000031.1"/>
</dbReference>
<protein>
    <submittedName>
        <fullName evidence="5">GntR family transcriptional regulator</fullName>
    </submittedName>
</protein>
<dbReference type="GO" id="GO:0003677">
    <property type="term" value="F:DNA binding"/>
    <property type="evidence" value="ECO:0007669"/>
    <property type="project" value="UniProtKB-KW"/>
</dbReference>
<dbReference type="SMART" id="SM00345">
    <property type="entry name" value="HTH_GNTR"/>
    <property type="match status" value="1"/>
</dbReference>
<keyword evidence="2" id="KW-0238">DNA-binding</keyword>
<accession>A0AAE5A7K6</accession>
<evidence type="ECO:0000256" key="2">
    <source>
        <dbReference type="ARBA" id="ARBA00023125"/>
    </source>
</evidence>
<dbReference type="InterPro" id="IPR008920">
    <property type="entry name" value="TF_FadR/GntR_C"/>
</dbReference>
<sequence>MNTGSRAPAGDARTSVRASSAVASSIRRRIVRGELQRGDVLPAEMELAAEFGVSRPTLREALRILEAESLLATRRGSHSGPVVQAPGVAMVASYVGLVLEFQKATVDDVYAAVCELEPQCVRRLADFHTDADLAALGEALKSESRAGSPEGLWECQDQFHRLLVIRAGNGAIEVLIESLRHVIDLANRKYLREVADRPDVREEAASRSREAHRAVVKLIEQRRAAEAEELWRQHILDTGRRLKESGAMHSVLDLLDGS</sequence>
<comment type="caution">
    <text evidence="5">The sequence shown here is derived from an EMBL/GenBank/DDBJ whole genome shotgun (WGS) entry which is preliminary data.</text>
</comment>
<gene>
    <name evidence="5" type="ORF">R4315_14525</name>
</gene>
<dbReference type="CDD" id="cd07377">
    <property type="entry name" value="WHTH_GntR"/>
    <property type="match status" value="1"/>
</dbReference>
<dbReference type="PRINTS" id="PR00035">
    <property type="entry name" value="HTHGNTR"/>
</dbReference>
<dbReference type="InterPro" id="IPR036390">
    <property type="entry name" value="WH_DNA-bd_sf"/>
</dbReference>
<dbReference type="PANTHER" id="PTHR43537:SF52">
    <property type="entry name" value="FATTY ACID METABOLISM REGULATOR PROTEIN"/>
    <property type="match status" value="1"/>
</dbReference>
<evidence type="ECO:0000259" key="4">
    <source>
        <dbReference type="PROSITE" id="PS50949"/>
    </source>
</evidence>
<dbReference type="SUPFAM" id="SSF48008">
    <property type="entry name" value="GntR ligand-binding domain-like"/>
    <property type="match status" value="1"/>
</dbReference>
<dbReference type="Gene3D" id="1.20.120.530">
    <property type="entry name" value="GntR ligand-binding domain-like"/>
    <property type="match status" value="1"/>
</dbReference>
<dbReference type="Proteomes" id="UP001185863">
    <property type="component" value="Unassembled WGS sequence"/>
</dbReference>
<dbReference type="GO" id="GO:0003700">
    <property type="term" value="F:DNA-binding transcription factor activity"/>
    <property type="evidence" value="ECO:0007669"/>
    <property type="project" value="InterPro"/>
</dbReference>
<dbReference type="Gene3D" id="1.10.10.10">
    <property type="entry name" value="Winged helix-like DNA-binding domain superfamily/Winged helix DNA-binding domain"/>
    <property type="match status" value="1"/>
</dbReference>
<evidence type="ECO:0000313" key="6">
    <source>
        <dbReference type="Proteomes" id="UP001185863"/>
    </source>
</evidence>
<dbReference type="AlphaFoldDB" id="A0AAE5A7K6"/>
<dbReference type="InterPro" id="IPR000524">
    <property type="entry name" value="Tscrpt_reg_HTH_GntR"/>
</dbReference>
<reference evidence="5" key="1">
    <citation type="submission" date="2023-10" db="EMBL/GenBank/DDBJ databases">
        <title>Development of a sustainable strategy for remediation of hydrocarbon-contaminated territories based on the waste exchange concept.</title>
        <authorList>
            <person name="Krivoruchko A."/>
        </authorList>
    </citation>
    <scope>NUCLEOTIDE SEQUENCE</scope>
    <source>
        <strain evidence="5">IEGM 68</strain>
    </source>
</reference>
<dbReference type="Pfam" id="PF07729">
    <property type="entry name" value="FCD"/>
    <property type="match status" value="1"/>
</dbReference>
<keyword evidence="1" id="KW-0805">Transcription regulation</keyword>
<dbReference type="SUPFAM" id="SSF46785">
    <property type="entry name" value="Winged helix' DNA-binding domain"/>
    <property type="match status" value="1"/>
</dbReference>
<dbReference type="Pfam" id="PF00392">
    <property type="entry name" value="GntR"/>
    <property type="match status" value="1"/>
</dbReference>
<feature type="domain" description="HTH gntR-type" evidence="4">
    <location>
        <begin position="16"/>
        <end position="86"/>
    </location>
</feature>
<dbReference type="PROSITE" id="PS50949">
    <property type="entry name" value="HTH_GNTR"/>
    <property type="match status" value="1"/>
</dbReference>
<organism evidence="5 6">
    <name type="scientific">Rhodococcus oxybenzonivorans</name>
    <dbReference type="NCBI Taxonomy" id="1990687"/>
    <lineage>
        <taxon>Bacteria</taxon>
        <taxon>Bacillati</taxon>
        <taxon>Actinomycetota</taxon>
        <taxon>Actinomycetes</taxon>
        <taxon>Mycobacteriales</taxon>
        <taxon>Nocardiaceae</taxon>
        <taxon>Rhodococcus</taxon>
    </lineage>
</organism>
<dbReference type="InterPro" id="IPR036388">
    <property type="entry name" value="WH-like_DNA-bd_sf"/>
</dbReference>
<evidence type="ECO:0000256" key="1">
    <source>
        <dbReference type="ARBA" id="ARBA00023015"/>
    </source>
</evidence>
<keyword evidence="3" id="KW-0804">Transcription</keyword>
<dbReference type="EMBL" id="JAWLUP010000031">
    <property type="protein sequence ID" value="MDV7265749.1"/>
    <property type="molecule type" value="Genomic_DNA"/>
</dbReference>
<name>A0AAE5A7K6_9NOCA</name>
<dbReference type="SMART" id="SM00895">
    <property type="entry name" value="FCD"/>
    <property type="match status" value="1"/>
</dbReference>
<dbReference type="InterPro" id="IPR011711">
    <property type="entry name" value="GntR_C"/>
</dbReference>
<evidence type="ECO:0000313" key="5">
    <source>
        <dbReference type="EMBL" id="MDV7265749.1"/>
    </source>
</evidence>
<proteinExistence type="predicted"/>
<evidence type="ECO:0000256" key="3">
    <source>
        <dbReference type="ARBA" id="ARBA00023163"/>
    </source>
</evidence>